<sequence>MSGITLILRLSYDLLTSRSRRVLSPQMHLQKATHIALMWSFTSYGCHSCKSFKK</sequence>
<keyword evidence="2" id="KW-1185">Reference proteome</keyword>
<evidence type="ECO:0000313" key="2">
    <source>
        <dbReference type="Proteomes" id="UP000238479"/>
    </source>
</evidence>
<dbReference type="AlphaFoldDB" id="A0A2P6RE89"/>
<evidence type="ECO:0000313" key="1">
    <source>
        <dbReference type="EMBL" id="PRQ44751.1"/>
    </source>
</evidence>
<accession>A0A2P6RE89</accession>
<dbReference type="Gramene" id="PRQ44751">
    <property type="protein sequence ID" value="PRQ44751"/>
    <property type="gene ID" value="RchiOBHm_Chr3g0482671"/>
</dbReference>
<reference evidence="1 2" key="1">
    <citation type="journal article" date="2018" name="Nat. Genet.">
        <title>The Rosa genome provides new insights in the design of modern roses.</title>
        <authorList>
            <person name="Bendahmane M."/>
        </authorList>
    </citation>
    <scope>NUCLEOTIDE SEQUENCE [LARGE SCALE GENOMIC DNA]</scope>
    <source>
        <strain evidence="2">cv. Old Blush</strain>
    </source>
</reference>
<dbReference type="Proteomes" id="UP000238479">
    <property type="component" value="Chromosome 3"/>
</dbReference>
<proteinExistence type="predicted"/>
<name>A0A2P6RE89_ROSCH</name>
<protein>
    <submittedName>
        <fullName evidence="1">Uncharacterized protein</fullName>
    </submittedName>
</protein>
<dbReference type="EMBL" id="PDCK01000041">
    <property type="protein sequence ID" value="PRQ44751.1"/>
    <property type="molecule type" value="Genomic_DNA"/>
</dbReference>
<organism evidence="1 2">
    <name type="scientific">Rosa chinensis</name>
    <name type="common">China rose</name>
    <dbReference type="NCBI Taxonomy" id="74649"/>
    <lineage>
        <taxon>Eukaryota</taxon>
        <taxon>Viridiplantae</taxon>
        <taxon>Streptophyta</taxon>
        <taxon>Embryophyta</taxon>
        <taxon>Tracheophyta</taxon>
        <taxon>Spermatophyta</taxon>
        <taxon>Magnoliopsida</taxon>
        <taxon>eudicotyledons</taxon>
        <taxon>Gunneridae</taxon>
        <taxon>Pentapetalae</taxon>
        <taxon>rosids</taxon>
        <taxon>fabids</taxon>
        <taxon>Rosales</taxon>
        <taxon>Rosaceae</taxon>
        <taxon>Rosoideae</taxon>
        <taxon>Rosoideae incertae sedis</taxon>
        <taxon>Rosa</taxon>
    </lineage>
</organism>
<gene>
    <name evidence="1" type="ORF">RchiOBHm_Chr3g0482671</name>
</gene>
<comment type="caution">
    <text evidence="1">The sequence shown here is derived from an EMBL/GenBank/DDBJ whole genome shotgun (WGS) entry which is preliminary data.</text>
</comment>